<feature type="domain" description="Methyltransferase type 11" evidence="2">
    <location>
        <begin position="53"/>
        <end position="144"/>
    </location>
</feature>
<keyword evidence="1" id="KW-0808">Transferase</keyword>
<evidence type="ECO:0000259" key="2">
    <source>
        <dbReference type="Pfam" id="PF08241"/>
    </source>
</evidence>
<dbReference type="GO" id="GO:0032259">
    <property type="term" value="P:methylation"/>
    <property type="evidence" value="ECO:0007669"/>
    <property type="project" value="UniProtKB-KW"/>
</dbReference>
<dbReference type="GO" id="GO:0008168">
    <property type="term" value="F:methyltransferase activity"/>
    <property type="evidence" value="ECO:0007669"/>
    <property type="project" value="UniProtKB-KW"/>
</dbReference>
<dbReference type="InterPro" id="IPR013216">
    <property type="entry name" value="Methyltransf_11"/>
</dbReference>
<evidence type="ECO:0000313" key="3">
    <source>
        <dbReference type="EMBL" id="GAA2348491.1"/>
    </source>
</evidence>
<reference evidence="3 4" key="1">
    <citation type="journal article" date="2019" name="Int. J. Syst. Evol. Microbiol.">
        <title>The Global Catalogue of Microorganisms (GCM) 10K type strain sequencing project: providing services to taxonomists for standard genome sequencing and annotation.</title>
        <authorList>
            <consortium name="The Broad Institute Genomics Platform"/>
            <consortium name="The Broad Institute Genome Sequencing Center for Infectious Disease"/>
            <person name="Wu L."/>
            <person name="Ma J."/>
        </authorList>
    </citation>
    <scope>NUCLEOTIDE SEQUENCE [LARGE SCALE GENOMIC DNA]</scope>
    <source>
        <strain evidence="3 4">JCM 3272</strain>
    </source>
</reference>
<keyword evidence="3" id="KW-0489">Methyltransferase</keyword>
<dbReference type="RefSeq" id="WP_344613653.1">
    <property type="nucleotide sequence ID" value="NZ_BAAARV010000027.1"/>
</dbReference>
<evidence type="ECO:0000313" key="4">
    <source>
        <dbReference type="Proteomes" id="UP001501444"/>
    </source>
</evidence>
<dbReference type="EMBL" id="BAAARV010000027">
    <property type="protein sequence ID" value="GAA2348491.1"/>
    <property type="molecule type" value="Genomic_DNA"/>
</dbReference>
<dbReference type="Pfam" id="PF08241">
    <property type="entry name" value="Methyltransf_11"/>
    <property type="match status" value="1"/>
</dbReference>
<evidence type="ECO:0000256" key="1">
    <source>
        <dbReference type="ARBA" id="ARBA00022679"/>
    </source>
</evidence>
<proteinExistence type="predicted"/>
<dbReference type="PANTHER" id="PTHR43861">
    <property type="entry name" value="TRANS-ACONITATE 2-METHYLTRANSFERASE-RELATED"/>
    <property type="match status" value="1"/>
</dbReference>
<dbReference type="InterPro" id="IPR029063">
    <property type="entry name" value="SAM-dependent_MTases_sf"/>
</dbReference>
<name>A0ABN3GE64_9ACTN</name>
<dbReference type="SUPFAM" id="SSF53335">
    <property type="entry name" value="S-adenosyl-L-methionine-dependent methyltransferases"/>
    <property type="match status" value="1"/>
</dbReference>
<dbReference type="PANTHER" id="PTHR43861:SF3">
    <property type="entry name" value="PUTATIVE (AFU_ORTHOLOGUE AFUA_2G14390)-RELATED"/>
    <property type="match status" value="1"/>
</dbReference>
<gene>
    <name evidence="3" type="ORF">GCM10010170_036990</name>
</gene>
<dbReference type="Gene3D" id="3.40.50.150">
    <property type="entry name" value="Vaccinia Virus protein VP39"/>
    <property type="match status" value="1"/>
</dbReference>
<sequence>MIAMTVPERYGQSVLSPDWHRERERLIAMAEVADRTTTRVLHELGLCPDWHCLEIGAGAGTVATWLAGQVTDGSVLATDIDTRWLEPTTAPNLSVSQHDVVFDPLPESAFDLIHARFVLEHLPERDTVIAKLCRSLRPGGLLVIESIASFPVDSSATPAFRDAMRAIESTLAATIGTDSAWSRTFPAPLQQHGLAQVSASVHIPATGGRNASAQCWSHTLTQLRPRIADHTPEALPAVDETLRLLDVPDFFDFAFATAICWGRNPELGSPASND</sequence>
<accession>A0ABN3GE64</accession>
<protein>
    <submittedName>
        <fullName evidence="3">Methyltransferase domain-containing protein</fullName>
    </submittedName>
</protein>
<dbReference type="Proteomes" id="UP001501444">
    <property type="component" value="Unassembled WGS sequence"/>
</dbReference>
<keyword evidence="4" id="KW-1185">Reference proteome</keyword>
<comment type="caution">
    <text evidence="3">The sequence shown here is derived from an EMBL/GenBank/DDBJ whole genome shotgun (WGS) entry which is preliminary data.</text>
</comment>
<dbReference type="CDD" id="cd02440">
    <property type="entry name" value="AdoMet_MTases"/>
    <property type="match status" value="1"/>
</dbReference>
<organism evidence="3 4">
    <name type="scientific">Dactylosporangium salmoneum</name>
    <dbReference type="NCBI Taxonomy" id="53361"/>
    <lineage>
        <taxon>Bacteria</taxon>
        <taxon>Bacillati</taxon>
        <taxon>Actinomycetota</taxon>
        <taxon>Actinomycetes</taxon>
        <taxon>Micromonosporales</taxon>
        <taxon>Micromonosporaceae</taxon>
        <taxon>Dactylosporangium</taxon>
    </lineage>
</organism>